<dbReference type="InterPro" id="IPR001789">
    <property type="entry name" value="Sig_transdc_resp-reg_receiver"/>
</dbReference>
<evidence type="ECO:0000313" key="8">
    <source>
        <dbReference type="EMBL" id="MBM7643893.1"/>
    </source>
</evidence>
<accession>A0ABS2PV12</accession>
<feature type="domain" description="HTH luxR-type" evidence="6">
    <location>
        <begin position="155"/>
        <end position="220"/>
    </location>
</feature>
<feature type="modified residue" description="4-aspartylphosphate" evidence="5">
    <location>
        <position position="59"/>
    </location>
</feature>
<dbReference type="PROSITE" id="PS50110">
    <property type="entry name" value="RESPONSE_REGULATORY"/>
    <property type="match status" value="1"/>
</dbReference>
<evidence type="ECO:0000256" key="1">
    <source>
        <dbReference type="ARBA" id="ARBA00022553"/>
    </source>
</evidence>
<dbReference type="SUPFAM" id="SSF46894">
    <property type="entry name" value="C-terminal effector domain of the bipartite response regulators"/>
    <property type="match status" value="1"/>
</dbReference>
<dbReference type="CDD" id="cd17535">
    <property type="entry name" value="REC_NarL-like"/>
    <property type="match status" value="1"/>
</dbReference>
<dbReference type="InterPro" id="IPR058245">
    <property type="entry name" value="NreC/VraR/RcsB-like_REC"/>
</dbReference>
<evidence type="ECO:0000313" key="9">
    <source>
        <dbReference type="Proteomes" id="UP000808914"/>
    </source>
</evidence>
<dbReference type="InterPro" id="IPR016032">
    <property type="entry name" value="Sig_transdc_resp-reg_C-effctor"/>
</dbReference>
<dbReference type="InterPro" id="IPR000792">
    <property type="entry name" value="Tscrpt_reg_LuxR_C"/>
</dbReference>
<keyword evidence="2" id="KW-0805">Transcription regulation</keyword>
<feature type="domain" description="Response regulatory" evidence="7">
    <location>
        <begin position="8"/>
        <end position="124"/>
    </location>
</feature>
<keyword evidence="3 8" id="KW-0238">DNA-binding</keyword>
<reference evidence="8 9" key="1">
    <citation type="submission" date="2021-01" db="EMBL/GenBank/DDBJ databases">
        <title>Genomic Encyclopedia of Type Strains, Phase IV (KMG-IV): sequencing the most valuable type-strain genomes for metagenomic binning, comparative biology and taxonomic classification.</title>
        <authorList>
            <person name="Goeker M."/>
        </authorList>
    </citation>
    <scope>NUCLEOTIDE SEQUENCE [LARGE SCALE GENOMIC DNA]</scope>
    <source>
        <strain evidence="8 9">DSM 28236</strain>
    </source>
</reference>
<protein>
    <submittedName>
        <fullName evidence="8">DNA-binding NarL/FixJ family response regulator</fullName>
    </submittedName>
</protein>
<gene>
    <name evidence="8" type="ORF">JOD45_000084</name>
</gene>
<dbReference type="PANTHER" id="PTHR43214:SF24">
    <property type="entry name" value="TRANSCRIPTIONAL REGULATORY PROTEIN NARL-RELATED"/>
    <property type="match status" value="1"/>
</dbReference>
<name>A0ABS2PV12_9BACL</name>
<sequence>MDVNQKIRVVLADDQPIVRQGLKYIIDAQPDMAVVGEASDGDEAVKITKASRPEVVLMDIQMPNQTGIEAASAILQSMPNIKVVLLTTFDIQEYVFDGIRAGAAGYLLKDTDTKELLDGIRWVYEGQAIYRTATASKALAQVMADKKGIESSTERIELPEPLTEREIDVLQQMAYGRQNSEIADILHISQGTVKTHVHRIIQKLNVEDRTQAVVFALRQGIVK</sequence>
<dbReference type="Proteomes" id="UP000808914">
    <property type="component" value="Unassembled WGS sequence"/>
</dbReference>
<keyword evidence="1 5" id="KW-0597">Phosphoprotein</keyword>
<comment type="caution">
    <text evidence="8">The sequence shown here is derived from an EMBL/GenBank/DDBJ whole genome shotgun (WGS) entry which is preliminary data.</text>
</comment>
<dbReference type="CDD" id="cd06170">
    <property type="entry name" value="LuxR_C_like"/>
    <property type="match status" value="1"/>
</dbReference>
<dbReference type="Pfam" id="PF00196">
    <property type="entry name" value="GerE"/>
    <property type="match status" value="1"/>
</dbReference>
<evidence type="ECO:0000259" key="6">
    <source>
        <dbReference type="PROSITE" id="PS50043"/>
    </source>
</evidence>
<keyword evidence="4" id="KW-0804">Transcription</keyword>
<dbReference type="SMART" id="SM00421">
    <property type="entry name" value="HTH_LUXR"/>
    <property type="match status" value="1"/>
</dbReference>
<proteinExistence type="predicted"/>
<dbReference type="Gene3D" id="3.40.50.2300">
    <property type="match status" value="1"/>
</dbReference>
<dbReference type="SMART" id="SM00448">
    <property type="entry name" value="REC"/>
    <property type="match status" value="1"/>
</dbReference>
<evidence type="ECO:0000256" key="2">
    <source>
        <dbReference type="ARBA" id="ARBA00023015"/>
    </source>
</evidence>
<dbReference type="PANTHER" id="PTHR43214">
    <property type="entry name" value="TWO-COMPONENT RESPONSE REGULATOR"/>
    <property type="match status" value="1"/>
</dbReference>
<evidence type="ECO:0000259" key="7">
    <source>
        <dbReference type="PROSITE" id="PS50110"/>
    </source>
</evidence>
<evidence type="ECO:0000256" key="4">
    <source>
        <dbReference type="ARBA" id="ARBA00023163"/>
    </source>
</evidence>
<keyword evidence="9" id="KW-1185">Reference proteome</keyword>
<dbReference type="SUPFAM" id="SSF52172">
    <property type="entry name" value="CheY-like"/>
    <property type="match status" value="1"/>
</dbReference>
<organism evidence="8 9">
    <name type="scientific">Scopulibacillus daqui</name>
    <dbReference type="NCBI Taxonomy" id="1469162"/>
    <lineage>
        <taxon>Bacteria</taxon>
        <taxon>Bacillati</taxon>
        <taxon>Bacillota</taxon>
        <taxon>Bacilli</taxon>
        <taxon>Bacillales</taxon>
        <taxon>Sporolactobacillaceae</taxon>
        <taxon>Scopulibacillus</taxon>
    </lineage>
</organism>
<dbReference type="PRINTS" id="PR00038">
    <property type="entry name" value="HTHLUXR"/>
</dbReference>
<dbReference type="EMBL" id="JAFBER010000001">
    <property type="protein sequence ID" value="MBM7643893.1"/>
    <property type="molecule type" value="Genomic_DNA"/>
</dbReference>
<dbReference type="PROSITE" id="PS50043">
    <property type="entry name" value="HTH_LUXR_2"/>
    <property type="match status" value="1"/>
</dbReference>
<dbReference type="GO" id="GO:0003677">
    <property type="term" value="F:DNA binding"/>
    <property type="evidence" value="ECO:0007669"/>
    <property type="project" value="UniProtKB-KW"/>
</dbReference>
<evidence type="ECO:0000256" key="5">
    <source>
        <dbReference type="PROSITE-ProRule" id="PRU00169"/>
    </source>
</evidence>
<dbReference type="RefSeq" id="WP_205001828.1">
    <property type="nucleotide sequence ID" value="NZ_JAFBER010000001.1"/>
</dbReference>
<evidence type="ECO:0000256" key="3">
    <source>
        <dbReference type="ARBA" id="ARBA00023125"/>
    </source>
</evidence>
<dbReference type="PROSITE" id="PS00622">
    <property type="entry name" value="HTH_LUXR_1"/>
    <property type="match status" value="1"/>
</dbReference>
<dbReference type="InterPro" id="IPR039420">
    <property type="entry name" value="WalR-like"/>
</dbReference>
<dbReference type="InterPro" id="IPR011006">
    <property type="entry name" value="CheY-like_superfamily"/>
</dbReference>
<dbReference type="Pfam" id="PF00072">
    <property type="entry name" value="Response_reg"/>
    <property type="match status" value="1"/>
</dbReference>